<feature type="compositionally biased region" description="Low complexity" evidence="12">
    <location>
        <begin position="569"/>
        <end position="582"/>
    </location>
</feature>
<reference evidence="15" key="1">
    <citation type="submission" date="2021-11" db="EMBL/GenBank/DDBJ databases">
        <authorList>
            <person name="Islam A."/>
            <person name="Islam S."/>
            <person name="Flora M.S."/>
            <person name="Rahman M."/>
            <person name="Ziaur R.M."/>
            <person name="Epstein J.H."/>
            <person name="Hassan M."/>
            <person name="Klassen M."/>
            <person name="Woodard K."/>
            <person name="Webb A."/>
            <person name="Webby R.J."/>
            <person name="El Zowalaty M.E."/>
        </authorList>
    </citation>
    <scope>NUCLEOTIDE SEQUENCE</scope>
    <source>
        <strain evidence="15">Pbs3</strain>
    </source>
</reference>
<keyword evidence="11" id="KW-0238">DNA-binding</keyword>
<evidence type="ECO:0000256" key="6">
    <source>
        <dbReference type="ARBA" id="ARBA00022801"/>
    </source>
</evidence>
<dbReference type="PANTHER" id="PTHR11081">
    <property type="entry name" value="FLAP ENDONUCLEASE FAMILY MEMBER"/>
    <property type="match status" value="1"/>
</dbReference>
<feature type="compositionally biased region" description="Low complexity" evidence="12">
    <location>
        <begin position="673"/>
        <end position="687"/>
    </location>
</feature>
<dbReference type="EC" id="3.1.-.-" evidence="11"/>
<feature type="compositionally biased region" description="Polar residues" evidence="12">
    <location>
        <begin position="400"/>
        <end position="421"/>
    </location>
</feature>
<evidence type="ECO:0000256" key="9">
    <source>
        <dbReference type="ARBA" id="ARBA00023204"/>
    </source>
</evidence>
<evidence type="ECO:0000256" key="10">
    <source>
        <dbReference type="ARBA" id="ARBA00023242"/>
    </source>
</evidence>
<evidence type="ECO:0000313" key="15">
    <source>
        <dbReference type="EMBL" id="CAH0474474.1"/>
    </source>
</evidence>
<dbReference type="CDD" id="cd09857">
    <property type="entry name" value="PIN_EXO1"/>
    <property type="match status" value="1"/>
</dbReference>
<comment type="similarity">
    <text evidence="11">Belongs to the XPG/RAD2 endonuclease family. EXO1 subfamily.</text>
</comment>
<dbReference type="GO" id="GO:0006281">
    <property type="term" value="P:DNA repair"/>
    <property type="evidence" value="ECO:0007669"/>
    <property type="project" value="UniProtKB-UniRule"/>
</dbReference>
<keyword evidence="3 11" id="KW-0540">Nuclease</keyword>
<dbReference type="SMART" id="SM00485">
    <property type="entry name" value="XPGN"/>
    <property type="match status" value="1"/>
</dbReference>
<evidence type="ECO:0000256" key="12">
    <source>
        <dbReference type="SAM" id="MobiDB-lite"/>
    </source>
</evidence>
<dbReference type="SMART" id="SM00484">
    <property type="entry name" value="XPGI"/>
    <property type="match status" value="1"/>
</dbReference>
<dbReference type="Pfam" id="PF00752">
    <property type="entry name" value="XPG_N"/>
    <property type="match status" value="1"/>
</dbReference>
<keyword evidence="11" id="KW-0267">Excision nuclease</keyword>
<sequence length="701" mass="77346">MGVQGLLPVLKSVMDQVHVSKYSGKTVGIDASGWLYKGAYSCPVDLVLGRRTDAYLNFSIQQITQLQEHNITPIFVFDGAPLPAKAQENAVRSRLRAEWKTKAQMLLEKRKEEQDCRAIFVACTKALTVTNDMVMNLIAVLRRMNITFFVAPYEADAQLAFMSRQKIVDVVISDDSDCVPYGVKTILFKLNQNGWGSELKRRSLGANEDLSFVGWTEEMFVQLCVLAGCDYCPSVHGIGIITAYKLVNQYKTPNEVLEALKVKKESLVPKDFAEHFYSAILTYRHQLVFDPRDAKLKMICPLDISKDILQQVDRSLDFLGNVELRDDVVASIALGQIHPVTHESYVWKDTAAAIVLEEQAVENLKQSTTRSLTSSESSGMVLPNFQQKNAEIGANTNTLDDLSQEDPITTRGSNRLQTATSRVRYEKPRPSSRSSWTHLDSVLGSSDHIVNFRSPKVSENFKPLAALREPLALIRNSSVAAQSFKKFESCPVRDHVKRVRNPANRRRDGKGSGFEGEVLCRVDQGHISSLGSNTGVRHSTVAAVCDADRLTDDENALPQQAKRPKLFNHPSSPSSQLSAHLSEASSQKLLIRPAPFGCGQRQAAFSTNSSGFNRKLPQHHSQQPHCLPPAAAKSVCNYAYATSAEEKWDRILGDDIEDDTNSSGSQIGDQEISSPPASFVASSSSSSRCQPLAPINKSSGS</sequence>
<gene>
    <name evidence="15" type="ORF">PBS003_LOCUS1319</name>
</gene>
<dbReference type="AlphaFoldDB" id="A0AAU9KQJ6"/>
<dbReference type="PANTHER" id="PTHR11081:SF8">
    <property type="entry name" value="EXONUCLEASE 1"/>
    <property type="match status" value="1"/>
</dbReference>
<keyword evidence="10 11" id="KW-0539">Nucleus</keyword>
<keyword evidence="9 11" id="KW-0234">DNA repair</keyword>
<feature type="region of interest" description="Disordered" evidence="12">
    <location>
        <begin position="560"/>
        <end position="584"/>
    </location>
</feature>
<dbReference type="InterPro" id="IPR006086">
    <property type="entry name" value="XPG-I_dom"/>
</dbReference>
<dbReference type="SUPFAM" id="SSF88723">
    <property type="entry name" value="PIN domain-like"/>
    <property type="match status" value="1"/>
</dbReference>
<evidence type="ECO:0000256" key="5">
    <source>
        <dbReference type="ARBA" id="ARBA00022763"/>
    </source>
</evidence>
<accession>A0AAU9KQJ6</accession>
<feature type="domain" description="XPG-I" evidence="13">
    <location>
        <begin position="142"/>
        <end position="210"/>
    </location>
</feature>
<keyword evidence="11" id="KW-0228">DNA excision</keyword>
<dbReference type="SMART" id="SM00279">
    <property type="entry name" value="HhH2"/>
    <property type="match status" value="1"/>
</dbReference>
<evidence type="ECO:0000256" key="8">
    <source>
        <dbReference type="ARBA" id="ARBA00023128"/>
    </source>
</evidence>
<keyword evidence="6 11" id="KW-0378">Hydrolase</keyword>
<feature type="region of interest" description="Disordered" evidence="12">
    <location>
        <begin position="400"/>
        <end position="438"/>
    </location>
</feature>
<protein>
    <recommendedName>
        <fullName evidence="11">Exonuclease 1</fullName>
        <ecNumber evidence="11">3.1.-.-</ecNumber>
    </recommendedName>
</protein>
<dbReference type="PRINTS" id="PR00853">
    <property type="entry name" value="XPGRADSUPER"/>
</dbReference>
<dbReference type="EMBL" id="CAKKTJ010000109">
    <property type="protein sequence ID" value="CAH0474474.1"/>
    <property type="molecule type" value="Genomic_DNA"/>
</dbReference>
<organism evidence="15 16">
    <name type="scientific">Peronospora belbahrii</name>
    <dbReference type="NCBI Taxonomy" id="622444"/>
    <lineage>
        <taxon>Eukaryota</taxon>
        <taxon>Sar</taxon>
        <taxon>Stramenopiles</taxon>
        <taxon>Oomycota</taxon>
        <taxon>Peronosporomycetes</taxon>
        <taxon>Peronosporales</taxon>
        <taxon>Peronosporaceae</taxon>
        <taxon>Peronospora</taxon>
    </lineage>
</organism>
<keyword evidence="4 11" id="KW-0479">Metal-binding</keyword>
<dbReference type="InterPro" id="IPR006085">
    <property type="entry name" value="XPG_DNA_repair_N"/>
</dbReference>
<evidence type="ECO:0000256" key="1">
    <source>
        <dbReference type="ARBA" id="ARBA00004123"/>
    </source>
</evidence>
<keyword evidence="8" id="KW-0496">Mitochondrion</keyword>
<dbReference type="InterPro" id="IPR008918">
    <property type="entry name" value="HhH2"/>
</dbReference>
<feature type="compositionally biased region" description="Polar residues" evidence="12">
    <location>
        <begin position="661"/>
        <end position="672"/>
    </location>
</feature>
<dbReference type="SUPFAM" id="SSF47807">
    <property type="entry name" value="5' to 3' exonuclease, C-terminal subdomain"/>
    <property type="match status" value="1"/>
</dbReference>
<dbReference type="Pfam" id="PF00867">
    <property type="entry name" value="XPG_I"/>
    <property type="match status" value="1"/>
</dbReference>
<comment type="cofactor">
    <cofactor evidence="11">
        <name>Mg(2+)</name>
        <dbReference type="ChEBI" id="CHEBI:18420"/>
    </cofactor>
    <text evidence="11">Binds 2 magnesium ions per subunit. They probably participate in the reaction catalyzed by the enzyme. May bind an additional third magnesium ion after substrate binding.</text>
</comment>
<dbReference type="Proteomes" id="UP001160483">
    <property type="component" value="Unassembled WGS sequence"/>
</dbReference>
<dbReference type="InterPro" id="IPR006084">
    <property type="entry name" value="XPG/Rad2"/>
</dbReference>
<proteinExistence type="inferred from homology"/>
<keyword evidence="5 11" id="KW-0227">DNA damage</keyword>
<dbReference type="InterPro" id="IPR029060">
    <property type="entry name" value="PIN-like_dom_sf"/>
</dbReference>
<feature type="region of interest" description="Disordered" evidence="12">
    <location>
        <begin position="651"/>
        <end position="701"/>
    </location>
</feature>
<evidence type="ECO:0000256" key="7">
    <source>
        <dbReference type="ARBA" id="ARBA00022842"/>
    </source>
</evidence>
<comment type="caution">
    <text evidence="15">The sequence shown here is derived from an EMBL/GenBank/DDBJ whole genome shotgun (WGS) entry which is preliminary data.</text>
</comment>
<dbReference type="FunFam" id="1.10.150.20:FF:000011">
    <property type="entry name" value="exonuclease 1"/>
    <property type="match status" value="1"/>
</dbReference>
<evidence type="ECO:0000256" key="3">
    <source>
        <dbReference type="ARBA" id="ARBA00022722"/>
    </source>
</evidence>
<comment type="function">
    <text evidence="11">5'-&gt;3' double-stranded DNA exonuclease which may also possess a cryptic 3'-&gt;5' double-stranded DNA exonuclease activity. Functions in DNA mismatch repair.</text>
</comment>
<evidence type="ECO:0000259" key="14">
    <source>
        <dbReference type="SMART" id="SM00485"/>
    </source>
</evidence>
<dbReference type="GO" id="GO:0003677">
    <property type="term" value="F:DNA binding"/>
    <property type="evidence" value="ECO:0007669"/>
    <property type="project" value="UniProtKB-UniRule"/>
</dbReference>
<evidence type="ECO:0000256" key="11">
    <source>
        <dbReference type="RuleBase" id="RU910737"/>
    </source>
</evidence>
<name>A0AAU9KQJ6_9STRA</name>
<dbReference type="InterPro" id="IPR036279">
    <property type="entry name" value="5-3_exonuclease_C_sf"/>
</dbReference>
<comment type="subcellular location">
    <subcellularLocation>
        <location evidence="1 11">Nucleus</location>
    </subcellularLocation>
</comment>
<dbReference type="Gene3D" id="3.40.50.1010">
    <property type="entry name" value="5'-nuclease"/>
    <property type="match status" value="1"/>
</dbReference>
<dbReference type="InterPro" id="IPR044752">
    <property type="entry name" value="PIN-like_EXO1"/>
</dbReference>
<dbReference type="GO" id="GO:0005634">
    <property type="term" value="C:nucleus"/>
    <property type="evidence" value="ECO:0007669"/>
    <property type="project" value="UniProtKB-SubCell"/>
</dbReference>
<dbReference type="Gene3D" id="1.10.150.20">
    <property type="entry name" value="5' to 3' exonuclease, C-terminal subdomain"/>
    <property type="match status" value="1"/>
</dbReference>
<evidence type="ECO:0000259" key="13">
    <source>
        <dbReference type="SMART" id="SM00484"/>
    </source>
</evidence>
<evidence type="ECO:0000256" key="2">
    <source>
        <dbReference type="ARBA" id="ARBA00022553"/>
    </source>
</evidence>
<dbReference type="FunFam" id="3.40.50.1010:FF:000002">
    <property type="entry name" value="Exonuclease 1, putative"/>
    <property type="match status" value="1"/>
</dbReference>
<evidence type="ECO:0000313" key="16">
    <source>
        <dbReference type="Proteomes" id="UP001160483"/>
    </source>
</evidence>
<dbReference type="GO" id="GO:0017108">
    <property type="term" value="F:5'-flap endonuclease activity"/>
    <property type="evidence" value="ECO:0007669"/>
    <property type="project" value="TreeGrafter"/>
</dbReference>
<keyword evidence="2" id="KW-0597">Phosphoprotein</keyword>
<feature type="domain" description="XPG N-terminal" evidence="14">
    <location>
        <begin position="1"/>
        <end position="99"/>
    </location>
</feature>
<dbReference type="CDD" id="cd09901">
    <property type="entry name" value="H3TH_FEN1-like"/>
    <property type="match status" value="1"/>
</dbReference>
<dbReference type="InterPro" id="IPR019974">
    <property type="entry name" value="XPG_CS"/>
</dbReference>
<dbReference type="GO" id="GO:0035312">
    <property type="term" value="F:5'-3' DNA exonuclease activity"/>
    <property type="evidence" value="ECO:0007669"/>
    <property type="project" value="UniProtKB-UniRule"/>
</dbReference>
<dbReference type="PROSITE" id="PS00841">
    <property type="entry name" value="XPG_1"/>
    <property type="match status" value="1"/>
</dbReference>
<keyword evidence="11" id="KW-0269">Exonuclease</keyword>
<keyword evidence="7 11" id="KW-0460">Magnesium</keyword>
<evidence type="ECO:0000256" key="4">
    <source>
        <dbReference type="ARBA" id="ARBA00022723"/>
    </source>
</evidence>
<dbReference type="GO" id="GO:0046872">
    <property type="term" value="F:metal ion binding"/>
    <property type="evidence" value="ECO:0007669"/>
    <property type="project" value="UniProtKB-UniRule"/>
</dbReference>